<keyword evidence="1" id="KW-0472">Membrane</keyword>
<organism evidence="3 5">
    <name type="scientific">Parerythrobacter jejuensis</name>
    <dbReference type="NCBI Taxonomy" id="795812"/>
    <lineage>
        <taxon>Bacteria</taxon>
        <taxon>Pseudomonadati</taxon>
        <taxon>Pseudomonadota</taxon>
        <taxon>Alphaproteobacteria</taxon>
        <taxon>Sphingomonadales</taxon>
        <taxon>Erythrobacteraceae</taxon>
        <taxon>Parerythrobacter</taxon>
    </lineage>
</organism>
<name>A0A845AKZ3_9SPHN</name>
<feature type="chain" id="PRO_5044663530" evidence="2">
    <location>
        <begin position="19"/>
        <end position="55"/>
    </location>
</feature>
<feature type="signal peptide" evidence="2">
    <location>
        <begin position="1"/>
        <end position="18"/>
    </location>
</feature>
<dbReference type="RefSeq" id="WP_160777847.1">
    <property type="nucleotide sequence ID" value="NZ_BAAAZF010000001.1"/>
</dbReference>
<dbReference type="EMBL" id="WTYE01000001">
    <property type="protein sequence ID" value="MXP33044.1"/>
    <property type="molecule type" value="Genomic_DNA"/>
</dbReference>
<dbReference type="EMBL" id="WTYE01000001">
    <property type="protein sequence ID" value="MXP30284.1"/>
    <property type="molecule type" value="Genomic_DNA"/>
</dbReference>
<dbReference type="Proteomes" id="UP000446786">
    <property type="component" value="Unassembled WGS sequence"/>
</dbReference>
<keyword evidence="1" id="KW-1133">Transmembrane helix</keyword>
<keyword evidence="2" id="KW-0732">Signal</keyword>
<dbReference type="AlphaFoldDB" id="A0A845AKZ3"/>
<feature type="transmembrane region" description="Helical" evidence="1">
    <location>
        <begin position="28"/>
        <end position="47"/>
    </location>
</feature>
<comment type="caution">
    <text evidence="3">The sequence shown here is derived from an EMBL/GenBank/DDBJ whole genome shotgun (WGS) entry which is preliminary data.</text>
</comment>
<evidence type="ECO:0000313" key="4">
    <source>
        <dbReference type="EMBL" id="MXP33044.1"/>
    </source>
</evidence>
<evidence type="ECO:0000313" key="5">
    <source>
        <dbReference type="Proteomes" id="UP000446786"/>
    </source>
</evidence>
<evidence type="ECO:0000256" key="1">
    <source>
        <dbReference type="SAM" id="Phobius"/>
    </source>
</evidence>
<reference evidence="3 5" key="1">
    <citation type="submission" date="2019-12" db="EMBL/GenBank/DDBJ databases">
        <title>Genomic-based taxomic classification of the family Erythrobacteraceae.</title>
        <authorList>
            <person name="Xu L."/>
        </authorList>
    </citation>
    <scope>NUCLEOTIDE SEQUENCE [LARGE SCALE GENOMIC DNA]</scope>
    <source>
        <strain evidence="3 5">JCM 16677</strain>
    </source>
</reference>
<protein>
    <submittedName>
        <fullName evidence="3">PEP-CTERM sorting domain-containing protein</fullName>
    </submittedName>
</protein>
<accession>A0A845AKZ3</accession>
<proteinExistence type="predicted"/>
<evidence type="ECO:0000313" key="3">
    <source>
        <dbReference type="EMBL" id="MXP30284.1"/>
    </source>
</evidence>
<gene>
    <name evidence="3" type="ORF">GRI94_00440</name>
    <name evidence="4" type="ORF">GRI94_14530</name>
</gene>
<keyword evidence="5" id="KW-1185">Reference proteome</keyword>
<keyword evidence="1" id="KW-0812">Transmembrane</keyword>
<sequence>MDRILALTLLVLAAPASAQSGIAIPEPSNWALFGLGVLGVLIGRFGIRSRRRDDD</sequence>
<evidence type="ECO:0000256" key="2">
    <source>
        <dbReference type="SAM" id="SignalP"/>
    </source>
</evidence>